<sequence>MGKNEYQEEEAARPRKKKKKSHKVYALMVLAMGIAIIVLAVLILFYVQKIEVEGNEYCKDREIIDTVQNDRFSINTLYILGKYALGRGEQLPCLDDMKVGMKAPWIVKVTVKEKPIVGYIHGGNEYAYFDKEGMIVYKGPDFIEGLPCIEGIDTGDISLYGMIESKDKSIFEEMLVTSQQVKKYKLSPDKIVCQDDKIYLYKGKIRISLGNSVSSEQIAQIPPIMEKLEGKEGTLHLENYSEGNTTITFNAEEIQEEN</sequence>
<dbReference type="AlphaFoldDB" id="A0A4R4FI62"/>
<feature type="transmembrane region" description="Helical" evidence="1">
    <location>
        <begin position="24"/>
        <end position="47"/>
    </location>
</feature>
<protein>
    <recommendedName>
        <fullName evidence="4">FtsQ-type POTRA domain-containing protein</fullName>
    </recommendedName>
</protein>
<name>A0A4R4FI62_9FIRM</name>
<gene>
    <name evidence="2" type="ORF">E1963_01335</name>
</gene>
<evidence type="ECO:0000256" key="1">
    <source>
        <dbReference type="SAM" id="Phobius"/>
    </source>
</evidence>
<proteinExistence type="predicted"/>
<organism evidence="2 3">
    <name type="scientific">Extibacter muris</name>
    <dbReference type="NCBI Taxonomy" id="1796622"/>
    <lineage>
        <taxon>Bacteria</taxon>
        <taxon>Bacillati</taxon>
        <taxon>Bacillota</taxon>
        <taxon>Clostridia</taxon>
        <taxon>Lachnospirales</taxon>
        <taxon>Lachnospiraceae</taxon>
        <taxon>Extibacter</taxon>
    </lineage>
</organism>
<reference evidence="2 3" key="1">
    <citation type="journal article" date="2016" name="Nat. Microbiol.">
        <title>The Mouse Intestinal Bacterial Collection (miBC) provides host-specific insight into cultured diversity and functional potential of the gut microbiota.</title>
        <authorList>
            <person name="Lagkouvardos I."/>
            <person name="Pukall R."/>
            <person name="Abt B."/>
            <person name="Foesel B.U."/>
            <person name="Meier-Kolthoff J.P."/>
            <person name="Kumar N."/>
            <person name="Bresciani A."/>
            <person name="Martinez I."/>
            <person name="Just S."/>
            <person name="Ziegler C."/>
            <person name="Brugiroux S."/>
            <person name="Garzetti D."/>
            <person name="Wenning M."/>
            <person name="Bui T.P."/>
            <person name="Wang J."/>
            <person name="Hugenholtz F."/>
            <person name="Plugge C.M."/>
            <person name="Peterson D.A."/>
            <person name="Hornef M.W."/>
            <person name="Baines J.F."/>
            <person name="Smidt H."/>
            <person name="Walter J."/>
            <person name="Kristiansen K."/>
            <person name="Nielsen H.B."/>
            <person name="Haller D."/>
            <person name="Overmann J."/>
            <person name="Stecher B."/>
            <person name="Clavel T."/>
        </authorList>
    </citation>
    <scope>NUCLEOTIDE SEQUENCE [LARGE SCALE GENOMIC DNA]</scope>
    <source>
        <strain evidence="2 3">DSM 28560</strain>
    </source>
</reference>
<dbReference type="RefSeq" id="WP_132274245.1">
    <property type="nucleotide sequence ID" value="NZ_JAOBST010000054.1"/>
</dbReference>
<keyword evidence="1" id="KW-1133">Transmembrane helix</keyword>
<keyword evidence="1" id="KW-0472">Membrane</keyword>
<evidence type="ECO:0000313" key="2">
    <source>
        <dbReference type="EMBL" id="TDA23407.1"/>
    </source>
</evidence>
<keyword evidence="1" id="KW-0812">Transmembrane</keyword>
<accession>A0A4R4FI62</accession>
<evidence type="ECO:0000313" key="3">
    <source>
        <dbReference type="Proteomes" id="UP000295710"/>
    </source>
</evidence>
<dbReference type="EMBL" id="SMMX01000001">
    <property type="protein sequence ID" value="TDA23407.1"/>
    <property type="molecule type" value="Genomic_DNA"/>
</dbReference>
<keyword evidence="3" id="KW-1185">Reference proteome</keyword>
<evidence type="ECO:0008006" key="4">
    <source>
        <dbReference type="Google" id="ProtNLM"/>
    </source>
</evidence>
<dbReference type="Proteomes" id="UP000295710">
    <property type="component" value="Unassembled WGS sequence"/>
</dbReference>
<comment type="caution">
    <text evidence="2">The sequence shown here is derived from an EMBL/GenBank/DDBJ whole genome shotgun (WGS) entry which is preliminary data.</text>
</comment>